<proteinExistence type="predicted"/>
<keyword evidence="9" id="KW-0472">Membrane</keyword>
<keyword evidence="14" id="KW-1185">Reference proteome</keyword>
<dbReference type="SUPFAM" id="SSF63829">
    <property type="entry name" value="Calcium-dependent phosphotriesterase"/>
    <property type="match status" value="2"/>
</dbReference>
<feature type="transmembrane region" description="Helical" evidence="9">
    <location>
        <begin position="748"/>
        <end position="766"/>
    </location>
</feature>
<feature type="modified residue" description="4-aspartylphosphate" evidence="8">
    <location>
        <position position="1086"/>
    </location>
</feature>
<dbReference type="GO" id="GO:0043565">
    <property type="term" value="F:sequence-specific DNA binding"/>
    <property type="evidence" value="ECO:0007669"/>
    <property type="project" value="InterPro"/>
</dbReference>
<dbReference type="SUPFAM" id="SSF47384">
    <property type="entry name" value="Homodimeric domain of signal transducing histidine kinase"/>
    <property type="match status" value="1"/>
</dbReference>
<dbReference type="InterPro" id="IPR003661">
    <property type="entry name" value="HisK_dim/P_dom"/>
</dbReference>
<dbReference type="InterPro" id="IPR005467">
    <property type="entry name" value="His_kinase_dom"/>
</dbReference>
<protein>
    <recommendedName>
        <fullName evidence="2">histidine kinase</fullName>
        <ecNumber evidence="2">2.7.13.3</ecNumber>
    </recommendedName>
</protein>
<dbReference type="SUPFAM" id="SSF55874">
    <property type="entry name" value="ATPase domain of HSP90 chaperone/DNA topoisomerase II/histidine kinase"/>
    <property type="match status" value="1"/>
</dbReference>
<evidence type="ECO:0000256" key="5">
    <source>
        <dbReference type="ARBA" id="ARBA00022777"/>
    </source>
</evidence>
<evidence type="ECO:0000256" key="9">
    <source>
        <dbReference type="SAM" id="Phobius"/>
    </source>
</evidence>
<dbReference type="InterPro" id="IPR004358">
    <property type="entry name" value="Sig_transdc_His_kin-like_C"/>
</dbReference>
<dbReference type="EMBL" id="BMEO01000003">
    <property type="protein sequence ID" value="GGF89261.1"/>
    <property type="molecule type" value="Genomic_DNA"/>
</dbReference>
<dbReference type="Gene3D" id="3.40.50.2300">
    <property type="match status" value="1"/>
</dbReference>
<dbReference type="PROSITE" id="PS50109">
    <property type="entry name" value="HIS_KIN"/>
    <property type="match status" value="1"/>
</dbReference>
<evidence type="ECO:0000259" key="12">
    <source>
        <dbReference type="PROSITE" id="PS50110"/>
    </source>
</evidence>
<dbReference type="Pfam" id="PF00072">
    <property type="entry name" value="Response_reg"/>
    <property type="match status" value="1"/>
</dbReference>
<dbReference type="GO" id="GO:0005886">
    <property type="term" value="C:plasma membrane"/>
    <property type="evidence" value="ECO:0007669"/>
    <property type="project" value="UniProtKB-ARBA"/>
</dbReference>
<dbReference type="InterPro" id="IPR011110">
    <property type="entry name" value="Reg_prop"/>
</dbReference>
<keyword evidence="4" id="KW-0808">Transferase</keyword>
<dbReference type="CDD" id="cd00156">
    <property type="entry name" value="REC"/>
    <property type="match status" value="1"/>
</dbReference>
<dbReference type="Gene3D" id="1.10.287.130">
    <property type="match status" value="1"/>
</dbReference>
<dbReference type="InterPro" id="IPR003594">
    <property type="entry name" value="HATPase_dom"/>
</dbReference>
<evidence type="ECO:0000256" key="8">
    <source>
        <dbReference type="PROSITE-ProRule" id="PRU00169"/>
    </source>
</evidence>
<dbReference type="GO" id="GO:0003700">
    <property type="term" value="F:DNA-binding transcription factor activity"/>
    <property type="evidence" value="ECO:0007669"/>
    <property type="project" value="InterPro"/>
</dbReference>
<dbReference type="SMART" id="SM00342">
    <property type="entry name" value="HTH_ARAC"/>
    <property type="match status" value="1"/>
</dbReference>
<feature type="domain" description="HTH araC/xylS-type" evidence="10">
    <location>
        <begin position="1174"/>
        <end position="1273"/>
    </location>
</feature>
<evidence type="ECO:0000256" key="4">
    <source>
        <dbReference type="ARBA" id="ARBA00022679"/>
    </source>
</evidence>
<feature type="domain" description="Response regulatory" evidence="12">
    <location>
        <begin position="1038"/>
        <end position="1153"/>
    </location>
</feature>
<dbReference type="PROSITE" id="PS01124">
    <property type="entry name" value="HTH_ARAC_FAMILY_2"/>
    <property type="match status" value="1"/>
</dbReference>
<dbReference type="Pfam" id="PF00512">
    <property type="entry name" value="HisKA"/>
    <property type="match status" value="1"/>
</dbReference>
<evidence type="ECO:0000313" key="13">
    <source>
        <dbReference type="EMBL" id="GGF89261.1"/>
    </source>
</evidence>
<dbReference type="Gene3D" id="3.30.565.10">
    <property type="entry name" value="Histidine kinase-like ATPase, C-terminal domain"/>
    <property type="match status" value="1"/>
</dbReference>
<dbReference type="PANTHER" id="PTHR43547:SF2">
    <property type="entry name" value="HYBRID SIGNAL TRANSDUCTION HISTIDINE KINASE C"/>
    <property type="match status" value="1"/>
</dbReference>
<dbReference type="InterPro" id="IPR015943">
    <property type="entry name" value="WD40/YVTN_repeat-like_dom_sf"/>
</dbReference>
<evidence type="ECO:0000256" key="6">
    <source>
        <dbReference type="ARBA" id="ARBA00023015"/>
    </source>
</evidence>
<gene>
    <name evidence="13" type="ORF">GCM10011365_08110</name>
</gene>
<keyword evidence="3 8" id="KW-0597">Phosphoprotein</keyword>
<keyword evidence="9" id="KW-1133">Transmembrane helix</keyword>
<dbReference type="SUPFAM" id="SSF46689">
    <property type="entry name" value="Homeodomain-like"/>
    <property type="match status" value="1"/>
</dbReference>
<feature type="domain" description="Histidine kinase" evidence="11">
    <location>
        <begin position="814"/>
        <end position="1023"/>
    </location>
</feature>
<reference evidence="13" key="1">
    <citation type="journal article" date="2014" name="Int. J. Syst. Evol. Microbiol.">
        <title>Complete genome sequence of Corynebacterium casei LMG S-19264T (=DSM 44701T), isolated from a smear-ripened cheese.</title>
        <authorList>
            <consortium name="US DOE Joint Genome Institute (JGI-PGF)"/>
            <person name="Walter F."/>
            <person name="Albersmeier A."/>
            <person name="Kalinowski J."/>
            <person name="Ruckert C."/>
        </authorList>
    </citation>
    <scope>NUCLEOTIDE SEQUENCE</scope>
    <source>
        <strain evidence="13">CGMCC 1.12181</strain>
    </source>
</reference>
<dbReference type="RefSeq" id="WP_188364415.1">
    <property type="nucleotide sequence ID" value="NZ_BAABJF010000004.1"/>
</dbReference>
<reference evidence="13" key="2">
    <citation type="submission" date="2020-09" db="EMBL/GenBank/DDBJ databases">
        <authorList>
            <person name="Sun Q."/>
            <person name="Zhou Y."/>
        </authorList>
    </citation>
    <scope>NUCLEOTIDE SEQUENCE</scope>
    <source>
        <strain evidence="13">CGMCC 1.12181</strain>
    </source>
</reference>
<dbReference type="SUPFAM" id="SSF52172">
    <property type="entry name" value="CheY-like"/>
    <property type="match status" value="1"/>
</dbReference>
<dbReference type="AlphaFoldDB" id="A0A917FL55"/>
<evidence type="ECO:0000256" key="3">
    <source>
        <dbReference type="ARBA" id="ARBA00022553"/>
    </source>
</evidence>
<dbReference type="InterPro" id="IPR036097">
    <property type="entry name" value="HisK_dim/P_sf"/>
</dbReference>
<dbReference type="InterPro" id="IPR018060">
    <property type="entry name" value="HTH_AraC"/>
</dbReference>
<dbReference type="SMART" id="SM00448">
    <property type="entry name" value="REC"/>
    <property type="match status" value="1"/>
</dbReference>
<evidence type="ECO:0000256" key="1">
    <source>
        <dbReference type="ARBA" id="ARBA00000085"/>
    </source>
</evidence>
<dbReference type="PROSITE" id="PS50110">
    <property type="entry name" value="RESPONSE_REGULATORY"/>
    <property type="match status" value="1"/>
</dbReference>
<dbReference type="FunFam" id="3.30.565.10:FF:000006">
    <property type="entry name" value="Sensor histidine kinase WalK"/>
    <property type="match status" value="1"/>
</dbReference>
<keyword evidence="5 13" id="KW-0418">Kinase</keyword>
<evidence type="ECO:0000256" key="2">
    <source>
        <dbReference type="ARBA" id="ARBA00012438"/>
    </source>
</evidence>
<evidence type="ECO:0000256" key="7">
    <source>
        <dbReference type="ARBA" id="ARBA00023163"/>
    </source>
</evidence>
<dbReference type="SMART" id="SM00387">
    <property type="entry name" value="HATPase_c"/>
    <property type="match status" value="1"/>
</dbReference>
<comment type="catalytic activity">
    <reaction evidence="1">
        <text>ATP + protein L-histidine = ADP + protein N-phospho-L-histidine.</text>
        <dbReference type="EC" id="2.7.13.3"/>
    </reaction>
</comment>
<dbReference type="SMART" id="SM00388">
    <property type="entry name" value="HisKA"/>
    <property type="match status" value="1"/>
</dbReference>
<dbReference type="Proteomes" id="UP000605253">
    <property type="component" value="Unassembled WGS sequence"/>
</dbReference>
<keyword evidence="6" id="KW-0805">Transcription regulation</keyword>
<dbReference type="GO" id="GO:0000155">
    <property type="term" value="F:phosphorelay sensor kinase activity"/>
    <property type="evidence" value="ECO:0007669"/>
    <property type="project" value="InterPro"/>
</dbReference>
<dbReference type="InterPro" id="IPR011006">
    <property type="entry name" value="CheY-like_superfamily"/>
</dbReference>
<name>A0A917FL55_9GAMM</name>
<organism evidence="13 14">
    <name type="scientific">Marinicella pacifica</name>
    <dbReference type="NCBI Taxonomy" id="1171543"/>
    <lineage>
        <taxon>Bacteria</taxon>
        <taxon>Pseudomonadati</taxon>
        <taxon>Pseudomonadota</taxon>
        <taxon>Gammaproteobacteria</taxon>
        <taxon>Lysobacterales</taxon>
        <taxon>Marinicellaceae</taxon>
        <taxon>Marinicella</taxon>
    </lineage>
</organism>
<dbReference type="Pfam" id="PF07494">
    <property type="entry name" value="Reg_prop"/>
    <property type="match status" value="1"/>
</dbReference>
<dbReference type="CDD" id="cd00082">
    <property type="entry name" value="HisKA"/>
    <property type="match status" value="1"/>
</dbReference>
<evidence type="ECO:0000259" key="10">
    <source>
        <dbReference type="PROSITE" id="PS01124"/>
    </source>
</evidence>
<dbReference type="InterPro" id="IPR009057">
    <property type="entry name" value="Homeodomain-like_sf"/>
</dbReference>
<keyword evidence="7" id="KW-0804">Transcription</keyword>
<evidence type="ECO:0000259" key="11">
    <source>
        <dbReference type="PROSITE" id="PS50109"/>
    </source>
</evidence>
<dbReference type="Gene3D" id="1.10.10.60">
    <property type="entry name" value="Homeodomain-like"/>
    <property type="match status" value="2"/>
</dbReference>
<dbReference type="PANTHER" id="PTHR43547">
    <property type="entry name" value="TWO-COMPONENT HISTIDINE KINASE"/>
    <property type="match status" value="1"/>
</dbReference>
<dbReference type="Pfam" id="PF02518">
    <property type="entry name" value="HATPase_c"/>
    <property type="match status" value="1"/>
</dbReference>
<dbReference type="Pfam" id="PF12833">
    <property type="entry name" value="HTH_18"/>
    <property type="match status" value="1"/>
</dbReference>
<dbReference type="InterPro" id="IPR013783">
    <property type="entry name" value="Ig-like_fold"/>
</dbReference>
<dbReference type="PRINTS" id="PR00344">
    <property type="entry name" value="BCTRLSENSOR"/>
</dbReference>
<dbReference type="InterPro" id="IPR036890">
    <property type="entry name" value="HATPase_C_sf"/>
</dbReference>
<dbReference type="InterPro" id="IPR001789">
    <property type="entry name" value="Sig_transdc_resp-reg_receiver"/>
</dbReference>
<accession>A0A917FL55</accession>
<keyword evidence="9" id="KW-0812">Transmembrane</keyword>
<dbReference type="Gene3D" id="2.60.40.10">
    <property type="entry name" value="Immunoglobulins"/>
    <property type="match status" value="1"/>
</dbReference>
<dbReference type="EC" id="2.7.13.3" evidence="2"/>
<comment type="caution">
    <text evidence="13">The sequence shown here is derived from an EMBL/GenBank/DDBJ whole genome shotgun (WGS) entry which is preliminary data.</text>
</comment>
<sequence>MCLLFTTQLIAFDDKYSLYNVVKQYTKDNGLPVNAVTDLAIDREGFLWVATHDGLLRFDGLGFKLLNTNSHTDMPSNQVRMIKPLDSGGLLVLFGVSQLYLFFDDTFLPVGEVTLDSFALTQNQLWFGTKHGLYVRDLSNHQTREIENGIQVSSLTLNDMGVYFADTQCQLYFYSFQTNKSTAKAKLTCEKVNEMKISNNNEWAIGTNNGVFILGKKVKQYLPEQQILKLSWINNQLYTLSGSLHIIDTDGTVVGLSQPNESIVYLDSPARLDDNGDMWINGFSTLWVNNDIAYNANSSIFKHVVDKQGGLWVATKGDGLIYLRKPVMQTFGLDKNQLQSGFVTSVDKTSDGNYLAIDTTGLYRFNPQKPNWHKYESFSMARIFLNNSKGNIWVANNGLCRLNRQDQCIKQPYPVSAYSDVQLLFEDSEGKIWVGSEEGLFVQHNNNWQQLEDHNNQYVFATEVPNIGVFLASRQQGISLFKNKQKIDQIDIHDGLPTNKIRTFYFNPDIFTDGILVGTEDKGLCLWQFKGELVRCANEAEGLPHYGIHRILSDRKNRLWISSNKGIYALERNDILDYFNFKSNFLPSHRFGKSDGMADSEANGGVQTSGTIGHEGDLWFPTQKGIVRIPANDLEFTETPLTPYFKEVIVGGIKQSPDQPIIIKDPEHRHLTVSVSTIALGLSDGIRFRYRLKSNHPWNEIERSQEVSFDALPVGQHNLSFQAARYGHWIGPTTQLAIQVKPTLYETFWFRISIIIFIALLLFWWIHTLRKRKDTLEIEVHKRTTQLSKALETISKQNNKIKKEADRKQQHFLDLSHELRTPLTLVMGPLQGESPIKPDTRKMMVNNSKRLLHLINQMLKLEQLDLFDSKTNLTTVSLTTRCQLGADQFKHKMTKQKLRFELDNSDNELFIQGNTEEIDTLIINLISNAVKFTPPGGLIRLSTTSQDAKLCTLTIEDSGPGIPTAKRNQIFNRFVRLNQEDISGSGLGLSIVKRIVTRHHGSITVNKSALGGAQFQVTLPLTKTKQTEQTHNKSSKQTVMVVDDNADILHYIKSILSDKYQVITIQSAKECLNTIPRTRPDILIVDIGMPDMNGFELVAAVRQNIESKNIPVIFATARAHPNDHVKAIETGGDAFMTKPFTAEQLLAYVKRFLTTKTNLEHSKSSKDQPKSLLNRSETIILDALSDANFGVEELASELAMSRSALYRKFKQEVNFSPAEYISRCRMERAGQLLQDTTLSVAKVSQMTGFKQVSTFTRSFRRFYGHNPTEHRNQ</sequence>
<evidence type="ECO:0000313" key="14">
    <source>
        <dbReference type="Proteomes" id="UP000605253"/>
    </source>
</evidence>
<dbReference type="Gene3D" id="2.130.10.10">
    <property type="entry name" value="YVTN repeat-like/Quinoprotein amine dehydrogenase"/>
    <property type="match status" value="3"/>
</dbReference>